<protein>
    <recommendedName>
        <fullName evidence="9">GDP-perosamine synthase</fullName>
        <ecNumber evidence="8">2.6.1.102</ecNumber>
    </recommendedName>
</protein>
<evidence type="ECO:0000256" key="4">
    <source>
        <dbReference type="ARBA" id="ARBA00022679"/>
    </source>
</evidence>
<evidence type="ECO:0000256" key="8">
    <source>
        <dbReference type="ARBA" id="ARBA00066317"/>
    </source>
</evidence>
<dbReference type="InterPro" id="IPR015421">
    <property type="entry name" value="PyrdxlP-dep_Trfase_major"/>
</dbReference>
<keyword evidence="3" id="KW-0032">Aminotransferase</keyword>
<dbReference type="GO" id="GO:0000271">
    <property type="term" value="P:polysaccharide biosynthetic process"/>
    <property type="evidence" value="ECO:0007669"/>
    <property type="project" value="TreeGrafter"/>
</dbReference>
<dbReference type="Gene3D" id="3.40.640.10">
    <property type="entry name" value="Type I PLP-dependent aspartate aminotransferase-like (Major domain)"/>
    <property type="match status" value="1"/>
</dbReference>
<dbReference type="InterPro" id="IPR015424">
    <property type="entry name" value="PyrdxlP-dep_Trfase"/>
</dbReference>
<evidence type="ECO:0000256" key="1">
    <source>
        <dbReference type="ARBA" id="ARBA00001933"/>
    </source>
</evidence>
<keyword evidence="14" id="KW-1185">Reference proteome</keyword>
<evidence type="ECO:0000313" key="13">
    <source>
        <dbReference type="EMBL" id="PKV75516.1"/>
    </source>
</evidence>
<dbReference type="FunFam" id="3.40.640.10:FF:000090">
    <property type="entry name" value="Pyridoxal phosphate-dependent aminotransferase"/>
    <property type="match status" value="1"/>
</dbReference>
<comment type="pathway">
    <text evidence="2">Bacterial outer membrane biogenesis; LPS O-antigen biosynthesis.</text>
</comment>
<evidence type="ECO:0000256" key="10">
    <source>
        <dbReference type="PIRSR" id="PIRSR000390-1"/>
    </source>
</evidence>
<evidence type="ECO:0000256" key="12">
    <source>
        <dbReference type="RuleBase" id="RU004508"/>
    </source>
</evidence>
<evidence type="ECO:0000256" key="6">
    <source>
        <dbReference type="ARBA" id="ARBA00037999"/>
    </source>
</evidence>
<comment type="similarity">
    <text evidence="6 12">Belongs to the DegT/DnrJ/EryC1 family.</text>
</comment>
<feature type="active site" description="Proton acceptor" evidence="10">
    <location>
        <position position="180"/>
    </location>
</feature>
<evidence type="ECO:0000313" key="14">
    <source>
        <dbReference type="Proteomes" id="UP000233782"/>
    </source>
</evidence>
<feature type="modified residue" description="N6-(pyridoxal phosphate)lysine" evidence="11">
    <location>
        <position position="180"/>
    </location>
</feature>
<sequence>MIPIAKPYLTEDEAQAAYDTILTGWITQGPKVQKFEEKFAAYTGAKYAVAVSNCTTALHLSMIVAGIGPGDEVICPSMSYIATANAIQYVGATPVFAEVQQATCNLDPIDAEKRITKNTKAILLVHQIGMPADIEAFQELCDRYNLKLIEDAACAAGSAYKGRKIGSHSELVCFSFHPRKVISTGDGGMITTNREDYYNRLKLLRQHGMSVNDRVRHEASRIIFEDHVEVGYNYRMTDIQAAVGIKQLEKLDWIVEERRKIASAYHEAFKVIDFIGLPPEEEGYFSNYQSYCIYLKPSSPIDRNTLMQELLDRGIASRRGIMNSHRETAYRDSHRSVELPISEDLQDRSIILPLYVPMREDEISLITNAFKDILIKKTIVI</sequence>
<organism evidence="13 14">
    <name type="scientific">Pontibacter ramchanderi</name>
    <dbReference type="NCBI Taxonomy" id="1179743"/>
    <lineage>
        <taxon>Bacteria</taxon>
        <taxon>Pseudomonadati</taxon>
        <taxon>Bacteroidota</taxon>
        <taxon>Cytophagia</taxon>
        <taxon>Cytophagales</taxon>
        <taxon>Hymenobacteraceae</taxon>
        <taxon>Pontibacter</taxon>
    </lineage>
</organism>
<evidence type="ECO:0000256" key="3">
    <source>
        <dbReference type="ARBA" id="ARBA00022576"/>
    </source>
</evidence>
<evidence type="ECO:0000256" key="7">
    <source>
        <dbReference type="ARBA" id="ARBA00051587"/>
    </source>
</evidence>
<evidence type="ECO:0000256" key="5">
    <source>
        <dbReference type="ARBA" id="ARBA00022898"/>
    </source>
</evidence>
<dbReference type="EC" id="2.6.1.102" evidence="8"/>
<dbReference type="AlphaFoldDB" id="A0A2N3V1Q1"/>
<dbReference type="InterPro" id="IPR000653">
    <property type="entry name" value="DegT/StrS_aminotransferase"/>
</dbReference>
<dbReference type="PANTHER" id="PTHR30244">
    <property type="entry name" value="TRANSAMINASE"/>
    <property type="match status" value="1"/>
</dbReference>
<evidence type="ECO:0000256" key="9">
    <source>
        <dbReference type="ARBA" id="ARBA00074221"/>
    </source>
</evidence>
<reference evidence="13 14" key="1">
    <citation type="submission" date="2017-12" db="EMBL/GenBank/DDBJ databases">
        <title>Genomic Encyclopedia of Type Strains, Phase III (KMG-III): the genomes of soil and plant-associated and newly described type strains.</title>
        <authorList>
            <person name="Whitman W."/>
        </authorList>
    </citation>
    <scope>NUCLEOTIDE SEQUENCE [LARGE SCALE GENOMIC DNA]</scope>
    <source>
        <strain evidence="13 14">LP43</strain>
    </source>
</reference>
<accession>A0A2N3V1Q1</accession>
<keyword evidence="5 11" id="KW-0663">Pyridoxal phosphate</keyword>
<dbReference type="InterPro" id="IPR015422">
    <property type="entry name" value="PyrdxlP-dep_Trfase_small"/>
</dbReference>
<dbReference type="PANTHER" id="PTHR30244:SF34">
    <property type="entry name" value="DTDP-4-AMINO-4,6-DIDEOXYGALACTOSE TRANSAMINASE"/>
    <property type="match status" value="1"/>
</dbReference>
<comment type="cofactor">
    <cofactor evidence="1">
        <name>pyridoxal 5'-phosphate</name>
        <dbReference type="ChEBI" id="CHEBI:597326"/>
    </cofactor>
</comment>
<evidence type="ECO:0000256" key="11">
    <source>
        <dbReference type="PIRSR" id="PIRSR000390-2"/>
    </source>
</evidence>
<dbReference type="CDD" id="cd00616">
    <property type="entry name" value="AHBA_syn"/>
    <property type="match status" value="1"/>
</dbReference>
<gene>
    <name evidence="13" type="ORF">BD749_0458</name>
</gene>
<dbReference type="Proteomes" id="UP000233782">
    <property type="component" value="Unassembled WGS sequence"/>
</dbReference>
<dbReference type="SUPFAM" id="SSF53383">
    <property type="entry name" value="PLP-dependent transferases"/>
    <property type="match status" value="1"/>
</dbReference>
<dbReference type="GO" id="GO:0102933">
    <property type="term" value="F:GDP-4-dehydro-6-deoxy-D-mannose-4-aminotransferase activity"/>
    <property type="evidence" value="ECO:0007669"/>
    <property type="project" value="UniProtKB-EC"/>
</dbReference>
<dbReference type="Gene3D" id="3.90.1150.10">
    <property type="entry name" value="Aspartate Aminotransferase, domain 1"/>
    <property type="match status" value="1"/>
</dbReference>
<dbReference type="OrthoDB" id="9810913at2"/>
<dbReference type="GO" id="GO:0030170">
    <property type="term" value="F:pyridoxal phosphate binding"/>
    <property type="evidence" value="ECO:0007669"/>
    <property type="project" value="TreeGrafter"/>
</dbReference>
<dbReference type="Pfam" id="PF01041">
    <property type="entry name" value="DegT_DnrJ_EryC1"/>
    <property type="match status" value="1"/>
</dbReference>
<keyword evidence="4" id="KW-0808">Transferase</keyword>
<dbReference type="PIRSF" id="PIRSF000390">
    <property type="entry name" value="PLP_StrS"/>
    <property type="match status" value="1"/>
</dbReference>
<proteinExistence type="inferred from homology"/>
<name>A0A2N3V1Q1_9BACT</name>
<dbReference type="RefSeq" id="WP_101442744.1">
    <property type="nucleotide sequence ID" value="NZ_PJMU01000001.1"/>
</dbReference>
<comment type="caution">
    <text evidence="13">The sequence shown here is derived from an EMBL/GenBank/DDBJ whole genome shotgun (WGS) entry which is preliminary data.</text>
</comment>
<evidence type="ECO:0000256" key="2">
    <source>
        <dbReference type="ARBA" id="ARBA00005125"/>
    </source>
</evidence>
<dbReference type="EMBL" id="PJMU01000001">
    <property type="protein sequence ID" value="PKV75516.1"/>
    <property type="molecule type" value="Genomic_DNA"/>
</dbReference>
<comment type="catalytic activity">
    <reaction evidence="7">
        <text>GDP-alpha-D-perosamine + 2-oxoglutarate = GDP-4-dehydro-alpha-D-rhamnose + L-glutamate</text>
        <dbReference type="Rhea" id="RHEA:36779"/>
        <dbReference type="ChEBI" id="CHEBI:16810"/>
        <dbReference type="ChEBI" id="CHEBI:29985"/>
        <dbReference type="ChEBI" id="CHEBI:57964"/>
        <dbReference type="ChEBI" id="CHEBI:73996"/>
        <dbReference type="EC" id="2.6.1.102"/>
    </reaction>
</comment>